<evidence type="ECO:0000256" key="1">
    <source>
        <dbReference type="SAM" id="MobiDB-lite"/>
    </source>
</evidence>
<keyword evidence="3" id="KW-1185">Reference proteome</keyword>
<organism evidence="2 3">
    <name type="scientific">Teichococcus rhizosphaerae</name>
    <dbReference type="NCBI Taxonomy" id="1335062"/>
    <lineage>
        <taxon>Bacteria</taxon>
        <taxon>Pseudomonadati</taxon>
        <taxon>Pseudomonadota</taxon>
        <taxon>Alphaproteobacteria</taxon>
        <taxon>Acetobacterales</taxon>
        <taxon>Roseomonadaceae</taxon>
        <taxon>Roseomonas</taxon>
    </lineage>
</organism>
<gene>
    <name evidence="2" type="ORF">CR162_17950</name>
</gene>
<accession>A0A2C7AAB8</accession>
<dbReference type="RefSeq" id="WP_099096907.1">
    <property type="nucleotide sequence ID" value="NZ_PDNU01000042.1"/>
</dbReference>
<protein>
    <submittedName>
        <fullName evidence="2">Uncharacterized protein</fullName>
    </submittedName>
</protein>
<feature type="compositionally biased region" description="Basic and acidic residues" evidence="1">
    <location>
        <begin position="105"/>
        <end position="121"/>
    </location>
</feature>
<dbReference type="EMBL" id="PDNU01000042">
    <property type="protein sequence ID" value="PHK93567.1"/>
    <property type="molecule type" value="Genomic_DNA"/>
</dbReference>
<dbReference type="Proteomes" id="UP000223527">
    <property type="component" value="Unassembled WGS sequence"/>
</dbReference>
<evidence type="ECO:0000313" key="2">
    <source>
        <dbReference type="EMBL" id="PHK93567.1"/>
    </source>
</evidence>
<reference evidence="2 3" key="1">
    <citation type="submission" date="2017-10" db="EMBL/GenBank/DDBJ databases">
        <authorList>
            <person name="Banno H."/>
            <person name="Chua N.-H."/>
        </authorList>
    </citation>
    <scope>NUCLEOTIDE SEQUENCE [LARGE SCALE GENOMIC DNA]</scope>
    <source>
        <strain evidence="2 3">YW11</strain>
    </source>
</reference>
<dbReference type="OrthoDB" id="8060768at2"/>
<feature type="region of interest" description="Disordered" evidence="1">
    <location>
        <begin position="84"/>
        <end position="136"/>
    </location>
</feature>
<proteinExistence type="predicted"/>
<feature type="compositionally biased region" description="Acidic residues" evidence="1">
    <location>
        <begin position="122"/>
        <end position="136"/>
    </location>
</feature>
<sequence>MSGDFDDTIFAPKGGFSVVIRDLSGGNGAEPVEIIRNFPTLVQANGFARRYVRDSIDRCRAPGLTPDEVLAAWFAFGEDAEVTGAEEQGWTSGAEIRDFAATPSRDPEERNWRVLDPRRLEDDDDEDGTGGEGDEA</sequence>
<dbReference type="AlphaFoldDB" id="A0A2C7AAB8"/>
<evidence type="ECO:0000313" key="3">
    <source>
        <dbReference type="Proteomes" id="UP000223527"/>
    </source>
</evidence>
<name>A0A2C7AAB8_9PROT</name>
<comment type="caution">
    <text evidence="2">The sequence shown here is derived from an EMBL/GenBank/DDBJ whole genome shotgun (WGS) entry which is preliminary data.</text>
</comment>